<dbReference type="InterPro" id="IPR018910">
    <property type="entry name" value="LpqB_C"/>
</dbReference>
<dbReference type="InterPro" id="IPR059026">
    <property type="entry name" value="LpqB_N"/>
</dbReference>
<evidence type="ECO:0000259" key="1">
    <source>
        <dbReference type="SMART" id="SM00909"/>
    </source>
</evidence>
<dbReference type="Pfam" id="PF25976">
    <property type="entry name" value="LpqB_N"/>
    <property type="match status" value="1"/>
</dbReference>
<gene>
    <name evidence="2" type="ORF">C3B59_16235</name>
</gene>
<dbReference type="Proteomes" id="UP000237104">
    <property type="component" value="Unassembled WGS sequence"/>
</dbReference>
<protein>
    <recommendedName>
        <fullName evidence="1">GerMN domain-containing protein</fullName>
    </recommendedName>
</protein>
<dbReference type="SMART" id="SM00909">
    <property type="entry name" value="Germane"/>
    <property type="match status" value="1"/>
</dbReference>
<evidence type="ECO:0000313" key="3">
    <source>
        <dbReference type="Proteomes" id="UP000237104"/>
    </source>
</evidence>
<dbReference type="AlphaFoldDB" id="A0A2S3Z696"/>
<evidence type="ECO:0000313" key="2">
    <source>
        <dbReference type="EMBL" id="POH60397.1"/>
    </source>
</evidence>
<sequence>MPTPPDSCRPTPNREETTMRSPARLVAVVTAMALLLGGCSSIPRTGAVQTGQDVVAGENPAPVFLPDRPRDGASMEEILTGFIGAATSPDNNYEIAREFLTADFSDTWKSDTGVTVEDGSGRIVVPVDDSTMLVSVRPVAEVNAIGEYHGDAASANVQLRYQFAQVDGEWRISAAPNGTVLDLNTFEDVFSAQSLYFFDPDFQFLVPDVRWYPRGTSLPTKIVNGVLSGPSEWLAGAVTSAFPEGTALTADAVTVVARDAKVDLNSEALNADRLTLQRMKSQLENSLPSGLTVTVTINRNSQDIAALGANEPVVNPRVDARALVLRDGEFGFLAATGKTINLLPGLSESVAALAPSAVTLSPSQTAAAALTATGVYGVRVGEDARLLDPRQNLIAPSIDGSGYVWSVPGDRPNELFVYNTQGAAQAIPTPWLDSSAITALKVSRDGTRVIALLSAAGELRLVVAGVLRENGAPVGLGDPVQLATDAGIPMDATWVDQATVAYLSLQPDGESRVVSHEIGGTSEQLESSTGIRSITGSNLLRDLRALSVEGSLLVQRGIGWQERIDGVTLVATQQGTGG</sequence>
<proteinExistence type="predicted"/>
<dbReference type="Pfam" id="PF10647">
    <property type="entry name" value="Gmad1"/>
    <property type="match status" value="1"/>
</dbReference>
<dbReference type="OrthoDB" id="3226781at2"/>
<reference evidence="2 3" key="1">
    <citation type="submission" date="2018-01" db="EMBL/GenBank/DDBJ databases">
        <title>Cryobacterium sp. nov., from glaciers in China.</title>
        <authorList>
            <person name="Liu Q."/>
            <person name="Xin Y.-H."/>
        </authorList>
    </citation>
    <scope>NUCLEOTIDE SEQUENCE [LARGE SCALE GENOMIC DNA]</scope>
    <source>
        <strain evidence="2 3">TMB1-8</strain>
    </source>
</reference>
<dbReference type="EMBL" id="PPXF01000061">
    <property type="protein sequence ID" value="POH60397.1"/>
    <property type="molecule type" value="Genomic_DNA"/>
</dbReference>
<organism evidence="2 3">
    <name type="scientific">Cryobacterium zongtaii</name>
    <dbReference type="NCBI Taxonomy" id="1259217"/>
    <lineage>
        <taxon>Bacteria</taxon>
        <taxon>Bacillati</taxon>
        <taxon>Actinomycetota</taxon>
        <taxon>Actinomycetes</taxon>
        <taxon>Micrococcales</taxon>
        <taxon>Microbacteriaceae</taxon>
        <taxon>Cryobacterium</taxon>
    </lineage>
</organism>
<dbReference type="InterPro" id="IPR019606">
    <property type="entry name" value="GerMN"/>
</dbReference>
<comment type="caution">
    <text evidence="2">The sequence shown here is derived from an EMBL/GenBank/DDBJ whole genome shotgun (WGS) entry which is preliminary data.</text>
</comment>
<feature type="domain" description="GerMN" evidence="1">
    <location>
        <begin position="219"/>
        <end position="308"/>
    </location>
</feature>
<dbReference type="Pfam" id="PF10646">
    <property type="entry name" value="Germane"/>
    <property type="match status" value="1"/>
</dbReference>
<name>A0A2S3Z696_9MICO</name>
<accession>A0A2S3Z696</accession>